<evidence type="ECO:0000313" key="2">
    <source>
        <dbReference type="EMBL" id="KZT64849.1"/>
    </source>
</evidence>
<feature type="domain" description="Enoyl reductase (ER)" evidence="1">
    <location>
        <begin position="13"/>
        <end position="337"/>
    </location>
</feature>
<dbReference type="SUPFAM" id="SSF50129">
    <property type="entry name" value="GroES-like"/>
    <property type="match status" value="1"/>
</dbReference>
<dbReference type="GO" id="GO:0016651">
    <property type="term" value="F:oxidoreductase activity, acting on NAD(P)H"/>
    <property type="evidence" value="ECO:0007669"/>
    <property type="project" value="InterPro"/>
</dbReference>
<dbReference type="SUPFAM" id="SSF51735">
    <property type="entry name" value="NAD(P)-binding Rossmann-fold domains"/>
    <property type="match status" value="1"/>
</dbReference>
<protein>
    <submittedName>
        <fullName evidence="2">GroES-like protein</fullName>
    </submittedName>
</protein>
<evidence type="ECO:0000313" key="3">
    <source>
        <dbReference type="Proteomes" id="UP000076727"/>
    </source>
</evidence>
<dbReference type="InterPro" id="IPR011032">
    <property type="entry name" value="GroES-like_sf"/>
</dbReference>
<dbReference type="CDD" id="cd08249">
    <property type="entry name" value="enoyl_reductase_like"/>
    <property type="match status" value="1"/>
</dbReference>
<name>A0A165LU24_9APHY</name>
<dbReference type="Proteomes" id="UP000076727">
    <property type="component" value="Unassembled WGS sequence"/>
</dbReference>
<dbReference type="InterPro" id="IPR020843">
    <property type="entry name" value="ER"/>
</dbReference>
<dbReference type="Gene3D" id="3.40.50.720">
    <property type="entry name" value="NAD(P)-binding Rossmann-like Domain"/>
    <property type="match status" value="1"/>
</dbReference>
<dbReference type="InterPro" id="IPR047122">
    <property type="entry name" value="Trans-enoyl_RdTase-like"/>
</dbReference>
<organism evidence="2 3">
    <name type="scientific">Daedalea quercina L-15889</name>
    <dbReference type="NCBI Taxonomy" id="1314783"/>
    <lineage>
        <taxon>Eukaryota</taxon>
        <taxon>Fungi</taxon>
        <taxon>Dikarya</taxon>
        <taxon>Basidiomycota</taxon>
        <taxon>Agaricomycotina</taxon>
        <taxon>Agaricomycetes</taxon>
        <taxon>Polyporales</taxon>
        <taxon>Fomitopsis</taxon>
    </lineage>
</organism>
<keyword evidence="3" id="KW-1185">Reference proteome</keyword>
<accession>A0A165LU24</accession>
<proteinExistence type="predicted"/>
<dbReference type="EMBL" id="KV429117">
    <property type="protein sequence ID" value="KZT64849.1"/>
    <property type="molecule type" value="Genomic_DNA"/>
</dbReference>
<dbReference type="STRING" id="1314783.A0A165LU24"/>
<sequence>MSQKVLYLKSKQGAFEVATAPVPKPGSGEVLIKVQATALNPVDWKIQVLGLFIEEFPAILGGDAAGIVEEVGEGVTNLKKGDRVLTNGIYGVNEHATFQQYTLGNADVTGKIPDSLSLDEAATIPLGLATAAVGLFHYGVESNSAGLFPPWEDGGSGKYAGEPIFVAGGASSVGQYVIQLAKLAGFGPIVTTASLRNTESLKKQGATHVLDRNLPADSLIGEVQKITSAPFKVAYDAVSLPETQNVSYRILAPGGTLVLVLAEEVENKTEDKRVVNTYGNTNVPVNRKLGASLYSKVTSLLETGAIKPNSVEVLPNGLHGIIDGLEKLKQGVSKVKLVGHPQETA</sequence>
<dbReference type="PANTHER" id="PTHR45348">
    <property type="entry name" value="HYPOTHETICAL OXIDOREDUCTASE (EUROFUNG)"/>
    <property type="match status" value="1"/>
</dbReference>
<dbReference type="InterPro" id="IPR013154">
    <property type="entry name" value="ADH-like_N"/>
</dbReference>
<dbReference type="Pfam" id="PF00107">
    <property type="entry name" value="ADH_zinc_N"/>
    <property type="match status" value="1"/>
</dbReference>
<dbReference type="AlphaFoldDB" id="A0A165LU24"/>
<dbReference type="InterPro" id="IPR013149">
    <property type="entry name" value="ADH-like_C"/>
</dbReference>
<dbReference type="Pfam" id="PF08240">
    <property type="entry name" value="ADH_N"/>
    <property type="match status" value="1"/>
</dbReference>
<dbReference type="Gene3D" id="3.90.180.10">
    <property type="entry name" value="Medium-chain alcohol dehydrogenases, catalytic domain"/>
    <property type="match status" value="1"/>
</dbReference>
<reference evidence="2 3" key="1">
    <citation type="journal article" date="2016" name="Mol. Biol. Evol.">
        <title>Comparative Genomics of Early-Diverging Mushroom-Forming Fungi Provides Insights into the Origins of Lignocellulose Decay Capabilities.</title>
        <authorList>
            <person name="Nagy L.G."/>
            <person name="Riley R."/>
            <person name="Tritt A."/>
            <person name="Adam C."/>
            <person name="Daum C."/>
            <person name="Floudas D."/>
            <person name="Sun H."/>
            <person name="Yadav J.S."/>
            <person name="Pangilinan J."/>
            <person name="Larsson K.H."/>
            <person name="Matsuura K."/>
            <person name="Barry K."/>
            <person name="Labutti K."/>
            <person name="Kuo R."/>
            <person name="Ohm R.A."/>
            <person name="Bhattacharya S.S."/>
            <person name="Shirouzu T."/>
            <person name="Yoshinaga Y."/>
            <person name="Martin F.M."/>
            <person name="Grigoriev I.V."/>
            <person name="Hibbett D.S."/>
        </authorList>
    </citation>
    <scope>NUCLEOTIDE SEQUENCE [LARGE SCALE GENOMIC DNA]</scope>
    <source>
        <strain evidence="2 3">L-15889</strain>
    </source>
</reference>
<dbReference type="SMART" id="SM00829">
    <property type="entry name" value="PKS_ER"/>
    <property type="match status" value="1"/>
</dbReference>
<evidence type="ECO:0000259" key="1">
    <source>
        <dbReference type="SMART" id="SM00829"/>
    </source>
</evidence>
<dbReference type="InterPro" id="IPR036291">
    <property type="entry name" value="NAD(P)-bd_dom_sf"/>
</dbReference>
<dbReference type="OrthoDB" id="3233595at2759"/>
<dbReference type="PANTHER" id="PTHR45348:SF2">
    <property type="entry name" value="ZINC-TYPE ALCOHOL DEHYDROGENASE-LIKE PROTEIN C2E1P3.01"/>
    <property type="match status" value="1"/>
</dbReference>
<gene>
    <name evidence="2" type="ORF">DAEQUDRAFT_741028</name>
</gene>